<gene>
    <name evidence="2" type="ORF">SAMN05444407_101494</name>
</gene>
<organism evidence="2 3">
    <name type="scientific">Chryseobacterium contaminans</name>
    <dbReference type="NCBI Taxonomy" id="1423959"/>
    <lineage>
        <taxon>Bacteria</taxon>
        <taxon>Pseudomonadati</taxon>
        <taxon>Bacteroidota</taxon>
        <taxon>Flavobacteriia</taxon>
        <taxon>Flavobacteriales</taxon>
        <taxon>Weeksellaceae</taxon>
        <taxon>Chryseobacterium group</taxon>
        <taxon>Chryseobacterium</taxon>
    </lineage>
</organism>
<feature type="transmembrane region" description="Helical" evidence="1">
    <location>
        <begin position="6"/>
        <end position="25"/>
    </location>
</feature>
<dbReference type="RefSeq" id="WP_262487185.1">
    <property type="nucleotide sequence ID" value="NZ_FRBM01000001.1"/>
</dbReference>
<proteinExistence type="predicted"/>
<protein>
    <submittedName>
        <fullName evidence="2">Uncharacterized protein</fullName>
    </submittedName>
</protein>
<reference evidence="2 3" key="1">
    <citation type="submission" date="2016-11" db="EMBL/GenBank/DDBJ databases">
        <authorList>
            <person name="Jaros S."/>
            <person name="Januszkiewicz K."/>
            <person name="Wedrychowicz H."/>
        </authorList>
    </citation>
    <scope>NUCLEOTIDE SEQUENCE [LARGE SCALE GENOMIC DNA]</scope>
    <source>
        <strain evidence="2 3">DSM 27621</strain>
    </source>
</reference>
<name>A0A1M6W5Z0_9FLAO</name>
<accession>A0A1M6W5Z0</accession>
<dbReference type="STRING" id="1423959.SAMN05444407_101494"/>
<keyword evidence="1" id="KW-0812">Transmembrane</keyword>
<sequence length="41" mass="4708">MVKNYFLHVLAGILPFGLLASLQTVQEHPRFRGIVIMDLRI</sequence>
<evidence type="ECO:0000256" key="1">
    <source>
        <dbReference type="SAM" id="Phobius"/>
    </source>
</evidence>
<dbReference type="AlphaFoldDB" id="A0A1M6W5Z0"/>
<keyword evidence="1" id="KW-0472">Membrane</keyword>
<evidence type="ECO:0000313" key="3">
    <source>
        <dbReference type="Proteomes" id="UP000184069"/>
    </source>
</evidence>
<evidence type="ECO:0000313" key="2">
    <source>
        <dbReference type="EMBL" id="SHK88875.1"/>
    </source>
</evidence>
<keyword evidence="1" id="KW-1133">Transmembrane helix</keyword>
<dbReference type="Proteomes" id="UP000184069">
    <property type="component" value="Unassembled WGS sequence"/>
</dbReference>
<dbReference type="EMBL" id="FRBM01000001">
    <property type="protein sequence ID" value="SHK88875.1"/>
    <property type="molecule type" value="Genomic_DNA"/>
</dbReference>